<name>A0A6C0JEY0_9ZZZZ</name>
<protein>
    <submittedName>
        <fullName evidence="2">Uncharacterized protein</fullName>
    </submittedName>
</protein>
<evidence type="ECO:0000256" key="1">
    <source>
        <dbReference type="SAM" id="MobiDB-lite"/>
    </source>
</evidence>
<feature type="region of interest" description="Disordered" evidence="1">
    <location>
        <begin position="1"/>
        <end position="37"/>
    </location>
</feature>
<reference evidence="2" key="1">
    <citation type="journal article" date="2020" name="Nature">
        <title>Giant virus diversity and host interactions through global metagenomics.</title>
        <authorList>
            <person name="Schulz F."/>
            <person name="Roux S."/>
            <person name="Paez-Espino D."/>
            <person name="Jungbluth S."/>
            <person name="Walsh D.A."/>
            <person name="Denef V.J."/>
            <person name="McMahon K.D."/>
            <person name="Konstantinidis K.T."/>
            <person name="Eloe-Fadrosh E.A."/>
            <person name="Kyrpides N.C."/>
            <person name="Woyke T."/>
        </authorList>
    </citation>
    <scope>NUCLEOTIDE SEQUENCE</scope>
    <source>
        <strain evidence="2">GVMAG-M-3300025890-48</strain>
    </source>
</reference>
<dbReference type="EMBL" id="MN740368">
    <property type="protein sequence ID" value="QHU03047.1"/>
    <property type="molecule type" value="Genomic_DNA"/>
</dbReference>
<organism evidence="2">
    <name type="scientific">viral metagenome</name>
    <dbReference type="NCBI Taxonomy" id="1070528"/>
    <lineage>
        <taxon>unclassified sequences</taxon>
        <taxon>metagenomes</taxon>
        <taxon>organismal metagenomes</taxon>
    </lineage>
</organism>
<dbReference type="AlphaFoldDB" id="A0A6C0JEY0"/>
<feature type="compositionally biased region" description="Basic residues" evidence="1">
    <location>
        <begin position="1"/>
        <end position="23"/>
    </location>
</feature>
<evidence type="ECO:0000313" key="2">
    <source>
        <dbReference type="EMBL" id="QHU03047.1"/>
    </source>
</evidence>
<proteinExistence type="predicted"/>
<sequence>MTITRKNKSKNKTKNKTRTRKNKSNILDLSSRTASKDKAVENARKKARNNPNIHNLDNYTNAVMESIKKTVIQSKSFSPLINAKLKTMRPGKITSIMGCGLKDNLERTAAGVVFRVNIGENENGSPICVPANSFRGRKIMLHNLSHEKPLNIKNIIPPMQKHSNCWFNTMFMTFFVSDKGKKFMRFFRQLMIEGKLLNGKLIKPKRLSDTFLLFNAAIEACYNHIGTSDDSSIALNTNNIIDNIYKSIPSSFSKNHEGIKQVDQYGNPYSFYKDLTTYLGTENRSAPKITTFKYVADVNNFYRNNHEKINTQYDVIIIQLTDSGARGRATPQGAFPFKKEVIFNNANYKLDSFIARDTEKQHFCCGITCNKKQYLFDGAAFSKLQPKKWSKYTRKNKSWSIGKTKIKWNLKTGYSMLLYYRH</sequence>
<accession>A0A6C0JEY0</accession>